<feature type="region of interest" description="Disordered" evidence="1">
    <location>
        <begin position="78"/>
        <end position="116"/>
    </location>
</feature>
<reference evidence="2" key="1">
    <citation type="submission" date="2018-11" db="EMBL/GenBank/DDBJ databases">
        <authorList>
            <person name="Alioto T."/>
            <person name="Alioto T."/>
        </authorList>
    </citation>
    <scope>NUCLEOTIDE SEQUENCE</scope>
</reference>
<dbReference type="EMBL" id="UYJE01000732">
    <property type="protein sequence ID" value="VDH95919.1"/>
    <property type="molecule type" value="Genomic_DNA"/>
</dbReference>
<sequence>MDESSDKVKFDLAQNIEVVARQGKTPPKRKIRPFVSASRGRSPIRSTEPGDSRRHSRSLVRRRREELVPSIKSVTTRLVGPVSTSQTSNVSLDRDTRIVQSQSPRAVAANRSASNHKSKVRFQLVKLVR</sequence>
<dbReference type="Proteomes" id="UP000596742">
    <property type="component" value="Unassembled WGS sequence"/>
</dbReference>
<gene>
    <name evidence="2" type="ORF">MGAL_10B049124</name>
</gene>
<dbReference type="AlphaFoldDB" id="A0A8B6BVN8"/>
<proteinExistence type="predicted"/>
<evidence type="ECO:0000313" key="2">
    <source>
        <dbReference type="EMBL" id="VDH95919.1"/>
    </source>
</evidence>
<comment type="caution">
    <text evidence="2">The sequence shown here is derived from an EMBL/GenBank/DDBJ whole genome shotgun (WGS) entry which is preliminary data.</text>
</comment>
<evidence type="ECO:0000313" key="3">
    <source>
        <dbReference type="Proteomes" id="UP000596742"/>
    </source>
</evidence>
<protein>
    <submittedName>
        <fullName evidence="2">Uncharacterized protein</fullName>
    </submittedName>
</protein>
<feature type="region of interest" description="Disordered" evidence="1">
    <location>
        <begin position="19"/>
        <end position="64"/>
    </location>
</feature>
<organism evidence="2 3">
    <name type="scientific">Mytilus galloprovincialis</name>
    <name type="common">Mediterranean mussel</name>
    <dbReference type="NCBI Taxonomy" id="29158"/>
    <lineage>
        <taxon>Eukaryota</taxon>
        <taxon>Metazoa</taxon>
        <taxon>Spiralia</taxon>
        <taxon>Lophotrochozoa</taxon>
        <taxon>Mollusca</taxon>
        <taxon>Bivalvia</taxon>
        <taxon>Autobranchia</taxon>
        <taxon>Pteriomorphia</taxon>
        <taxon>Mytilida</taxon>
        <taxon>Mytiloidea</taxon>
        <taxon>Mytilidae</taxon>
        <taxon>Mytilinae</taxon>
        <taxon>Mytilus</taxon>
    </lineage>
</organism>
<keyword evidence="3" id="KW-1185">Reference proteome</keyword>
<accession>A0A8B6BVN8</accession>
<feature type="compositionally biased region" description="Polar residues" evidence="1">
    <location>
        <begin position="78"/>
        <end position="91"/>
    </location>
</feature>
<name>A0A8B6BVN8_MYTGA</name>
<evidence type="ECO:0000256" key="1">
    <source>
        <dbReference type="SAM" id="MobiDB-lite"/>
    </source>
</evidence>